<comment type="caution">
    <text evidence="2">The sequence shown here is derived from an EMBL/GenBank/DDBJ whole genome shotgun (WGS) entry which is preliminary data.</text>
</comment>
<protein>
    <submittedName>
        <fullName evidence="2">Uncharacterized protein</fullName>
    </submittedName>
</protein>
<dbReference type="EMBL" id="JAACJL010000058">
    <property type="protein sequence ID" value="KAF4610494.1"/>
    <property type="molecule type" value="Genomic_DNA"/>
</dbReference>
<reference evidence="2 3" key="1">
    <citation type="submission" date="2019-12" db="EMBL/GenBank/DDBJ databases">
        <authorList>
            <person name="Floudas D."/>
            <person name="Bentzer J."/>
            <person name="Ahren D."/>
            <person name="Johansson T."/>
            <person name="Persson P."/>
            <person name="Tunlid A."/>
        </authorList>
    </citation>
    <scope>NUCLEOTIDE SEQUENCE [LARGE SCALE GENOMIC DNA]</scope>
    <source>
        <strain evidence="2 3">CBS 102.39</strain>
    </source>
</reference>
<dbReference type="InterPro" id="IPR023213">
    <property type="entry name" value="CAT-like_dom_sf"/>
</dbReference>
<sequence>MSHEFVGSISFSSVAMIELVPLRLGAKFKWNRYLRKAPKISKLIGSASSITSYTHLTLREITMSKDLLNETTIILPSSKHNLPKPPTVIPLHGLDLVPPIHIEIRHFFRIRGPASVFADTINNLKVALAEALEIYLPVAGTVLTQEDGQIYNSTDSTSIIGASFILDVKDESFVKETEELSPRSGAFLPPGSPIFAAKITQYTCGTVILTGSLNHQVADLAGYLDFVHLWATLARGEAVDFSSVPKDWQRTPKRFFEGLYTEQGVPNPPPGYMVLPKPPTESPTFAESAISYWRFTQDDIKRLKNNFSPPTNWISSGDALAALCWGAITRARNAAGIARSPLSDPDNEKLAMAADGRQRAPDDAMKGSYYGNFNLLIILPVPRSDLLLATPEAGSRAALRIRQAIGKQLQPKEIAHKIAFYEAPENAKPSGRIIWFGDVIMTNWCKFDLVGPKLDMGPGMGKPFHATAGGVIYPPGYVRMLQEGPSGDVVILVTVEVPAAEHLFADALMTKYAKMV</sequence>
<accession>A0A8H4QGE2</accession>
<evidence type="ECO:0000313" key="3">
    <source>
        <dbReference type="Proteomes" id="UP000521872"/>
    </source>
</evidence>
<gene>
    <name evidence="2" type="ORF">D9613_006576</name>
</gene>
<dbReference type="GO" id="GO:0016747">
    <property type="term" value="F:acyltransferase activity, transferring groups other than amino-acyl groups"/>
    <property type="evidence" value="ECO:0007669"/>
    <property type="project" value="TreeGrafter"/>
</dbReference>
<dbReference type="InterPro" id="IPR050317">
    <property type="entry name" value="Plant_Fungal_Acyltransferase"/>
</dbReference>
<dbReference type="PANTHER" id="PTHR31642">
    <property type="entry name" value="TRICHOTHECENE 3-O-ACETYLTRANSFERASE"/>
    <property type="match status" value="1"/>
</dbReference>
<keyword evidence="1" id="KW-0808">Transferase</keyword>
<dbReference type="Proteomes" id="UP000521872">
    <property type="component" value="Unassembled WGS sequence"/>
</dbReference>
<organism evidence="2 3">
    <name type="scientific">Agrocybe pediades</name>
    <dbReference type="NCBI Taxonomy" id="84607"/>
    <lineage>
        <taxon>Eukaryota</taxon>
        <taxon>Fungi</taxon>
        <taxon>Dikarya</taxon>
        <taxon>Basidiomycota</taxon>
        <taxon>Agaricomycotina</taxon>
        <taxon>Agaricomycetes</taxon>
        <taxon>Agaricomycetidae</taxon>
        <taxon>Agaricales</taxon>
        <taxon>Agaricineae</taxon>
        <taxon>Strophariaceae</taxon>
        <taxon>Agrocybe</taxon>
    </lineage>
</organism>
<name>A0A8H4QGE2_9AGAR</name>
<dbReference type="Gene3D" id="3.30.559.10">
    <property type="entry name" value="Chloramphenicol acetyltransferase-like domain"/>
    <property type="match status" value="2"/>
</dbReference>
<proteinExistence type="predicted"/>
<keyword evidence="3" id="KW-1185">Reference proteome</keyword>
<evidence type="ECO:0000256" key="1">
    <source>
        <dbReference type="ARBA" id="ARBA00022679"/>
    </source>
</evidence>
<evidence type="ECO:0000313" key="2">
    <source>
        <dbReference type="EMBL" id="KAF4610494.1"/>
    </source>
</evidence>
<dbReference type="AlphaFoldDB" id="A0A8H4QGE2"/>
<dbReference type="PANTHER" id="PTHR31642:SF310">
    <property type="entry name" value="FATTY ALCOHOL:CAFFEOYL-COA ACYLTRANSFERASE"/>
    <property type="match status" value="1"/>
</dbReference>
<dbReference type="Pfam" id="PF02458">
    <property type="entry name" value="Transferase"/>
    <property type="match status" value="1"/>
</dbReference>